<dbReference type="SMART" id="SM00831">
    <property type="entry name" value="Cation_ATPase_N"/>
    <property type="match status" value="1"/>
</dbReference>
<dbReference type="GO" id="GO:0016887">
    <property type="term" value="F:ATP hydrolysis activity"/>
    <property type="evidence" value="ECO:0007669"/>
    <property type="project" value="InterPro"/>
</dbReference>
<dbReference type="SUPFAM" id="SSF81660">
    <property type="entry name" value="Metal cation-transporting ATPase, ATP-binding domain N"/>
    <property type="match status" value="1"/>
</dbReference>
<dbReference type="EC" id="7.2.2.10" evidence="16"/>
<comment type="similarity">
    <text evidence="16">Belongs to the cation transport ATPase (P-type) (TC 3.A.3) family.</text>
</comment>
<dbReference type="NCBIfam" id="TIGR01517">
    <property type="entry name" value="ATPase-IIB_Ca"/>
    <property type="match status" value="1"/>
</dbReference>
<keyword evidence="7 16" id="KW-0547">Nucleotide-binding</keyword>
<feature type="compositionally biased region" description="Low complexity" evidence="17">
    <location>
        <begin position="90"/>
        <end position="100"/>
    </location>
</feature>
<dbReference type="SUPFAM" id="SSF81665">
    <property type="entry name" value="Calcium ATPase, transmembrane domain M"/>
    <property type="match status" value="1"/>
</dbReference>
<feature type="transmembrane region" description="Helical" evidence="16">
    <location>
        <begin position="339"/>
        <end position="358"/>
    </location>
</feature>
<dbReference type="NCBIfam" id="TIGR01494">
    <property type="entry name" value="ATPase_P-type"/>
    <property type="match status" value="1"/>
</dbReference>
<proteinExistence type="inferred from homology"/>
<evidence type="ECO:0000256" key="7">
    <source>
        <dbReference type="ARBA" id="ARBA00022741"/>
    </source>
</evidence>
<dbReference type="Pfam" id="PF00122">
    <property type="entry name" value="E1-E2_ATPase"/>
    <property type="match status" value="1"/>
</dbReference>
<feature type="domain" description="Cation-transporting P-type ATPase N-terminal" evidence="18">
    <location>
        <begin position="220"/>
        <end position="312"/>
    </location>
</feature>
<dbReference type="Gene3D" id="3.40.50.1000">
    <property type="entry name" value="HAD superfamily/HAD-like"/>
    <property type="match status" value="1"/>
</dbReference>
<protein>
    <recommendedName>
        <fullName evidence="16">Calcium-transporting ATPase</fullName>
        <ecNumber evidence="16">7.2.2.10</ecNumber>
    </recommendedName>
</protein>
<dbReference type="InterPro" id="IPR023299">
    <property type="entry name" value="ATPase_P-typ_cyto_dom_N"/>
</dbReference>
<dbReference type="PANTHER" id="PTHR24093:SF369">
    <property type="entry name" value="CALCIUM-TRANSPORTING ATPASE"/>
    <property type="match status" value="1"/>
</dbReference>
<organism evidence="19 20">
    <name type="scientific">Serendipita indica (strain DSM 11827)</name>
    <name type="common">Root endophyte fungus</name>
    <name type="synonym">Piriformospora indica</name>
    <dbReference type="NCBI Taxonomy" id="1109443"/>
    <lineage>
        <taxon>Eukaryota</taxon>
        <taxon>Fungi</taxon>
        <taxon>Dikarya</taxon>
        <taxon>Basidiomycota</taxon>
        <taxon>Agaricomycotina</taxon>
        <taxon>Agaricomycetes</taxon>
        <taxon>Sebacinales</taxon>
        <taxon>Serendipitaceae</taxon>
        <taxon>Serendipita</taxon>
    </lineage>
</organism>
<dbReference type="GO" id="GO:0005388">
    <property type="term" value="F:P-type calcium transporter activity"/>
    <property type="evidence" value="ECO:0007669"/>
    <property type="project" value="UniProtKB-EC"/>
</dbReference>
<dbReference type="GO" id="GO:0005524">
    <property type="term" value="F:ATP binding"/>
    <property type="evidence" value="ECO:0007669"/>
    <property type="project" value="UniProtKB-KW"/>
</dbReference>
<dbReference type="PROSITE" id="PS00154">
    <property type="entry name" value="ATPASE_E1_E2"/>
    <property type="match status" value="1"/>
</dbReference>
<dbReference type="Pfam" id="PF00689">
    <property type="entry name" value="Cation_ATPase_C"/>
    <property type="match status" value="1"/>
</dbReference>
<sequence>MSSKPQIPAITIDNSATQPENDRGHYNPQTSPNTSGYTSGHARSPSDPNYLIPGGAQPRQSQDEPPSPTGSASSVKFATSVALRDNQPDAASGAGSLALLQPRSHSSSTAHHGRKNSAASSASAEGTEPDHNTSGNNQALSTSTSYTAVTPNDQTQFKDSDVKKEKKKKKKHDEKDEESDDSDDAKPTEITDVTDPTPFAFRPKQLAELAENKSIKELADLGGVDKLVEGLGTDREKGLSRHAVGLAGEGGEKSGGSGAFAATKQDRQRVYGINQMPAPKSKSLLQLMWIALQDKVLILLSIAAVISLALGLYQDFGAHQFEPCPYDETKDCSGPPVDFVEGVAIMVAILIVVLVGSLNDWQKERQFRALNDKKEDRTVKVIRDGKESQINIKEVMVGDIAIMEPGEIIPCDGIFVSGHNVKCDESGATGESDAIKKFAFEEAWKDYQEKDGKTKKDCFILSGAKVLEGVGSYVVVAVGERSFNGRILLALRKPVAATPLQEKLNHLAELIAKVGGTCGLILFTSLMIKFFVQLKTKPNRTANEKAMSFVQNLVISVTLVVVAVPEGLPLAVTLALAFATKRMTGQNLLVRVLDSCETMANANVVCTDKTGTLTQNVMHVVAGSVGVHAKFVKNLKENLNRSDAKEESNGVRRHAEDFAIEQDDLNQVIPANLQFCFNEAIAVNSTAFEDVDKETGEVDFVGSKTETALLRFAKDQGWPSYRETRANAQIEQVLPFDSARKYMAVIVKHGNKYRAYFKGASEILTRECTRHVVVGTPDHPIEGSKDDPIETKEIDSKTQENIANTIIFYANQMLRTIAICYRDVEQWPPAGKGMDEVPLSELLHDLTLIGITGIEDPLRPSVRDAIKDANHAGVAVKMCTGDNVLTARSIAAQCGIYTEGGVIMEGPVFRRLSDKDREEVVPHLQVLARSSPEDKKILVETLMKQGNVVGVTGDGTNDGPALKEANVGFSMGIAGTEVAKEASDIILMDDNFASIVSAIIWGRCVNDSVRKFLQFQISVNITAVLITFISSVASDEEESVLTAVQLLWINIIMDTFAALALATDPATRRLLDRKPDSRNAPLFTLEMGKMIIGQALYQTFIVLLLHFGAPTFFNVPSNDAQLSAMVFNVFVFCQIFNSVNCRTIDGTKNVFAGILKNYYFIVITLIEVVIQVIIMYVGGAAFQVTRISGKYWGMSIGLGFVSLPLGFLIRLIPNGPIQRLLIHIHVIQDPTLPTKNPNAEQYNEAIDTIRENLGLFSNIRGGRVRGSSMILRARRRARKQESGVTLPSLMTMVPGLVASSVAARWQPAASGLHDPANGDPSKSSAALWEGKLQLHPDTKRDSEAYRRWGAQIEKSPSNVSRSNVNEKR</sequence>
<evidence type="ECO:0000256" key="8">
    <source>
        <dbReference type="ARBA" id="ARBA00022837"/>
    </source>
</evidence>
<evidence type="ECO:0000256" key="9">
    <source>
        <dbReference type="ARBA" id="ARBA00022840"/>
    </source>
</evidence>
<dbReference type="InterPro" id="IPR059000">
    <property type="entry name" value="ATPase_P-type_domA"/>
</dbReference>
<dbReference type="PRINTS" id="PR00120">
    <property type="entry name" value="HATPASE"/>
</dbReference>
<feature type="compositionally biased region" description="Polar residues" evidence="17">
    <location>
        <begin position="27"/>
        <end position="38"/>
    </location>
</feature>
<evidence type="ECO:0000256" key="13">
    <source>
        <dbReference type="ARBA" id="ARBA00023065"/>
    </source>
</evidence>
<feature type="compositionally biased region" description="Polar residues" evidence="17">
    <location>
        <begin position="132"/>
        <end position="155"/>
    </location>
</feature>
<keyword evidence="14 16" id="KW-0472">Membrane</keyword>
<feature type="region of interest" description="Disordered" evidence="17">
    <location>
        <begin position="1348"/>
        <end position="1368"/>
    </location>
</feature>
<feature type="transmembrane region" description="Helical" evidence="16">
    <location>
        <begin position="1191"/>
        <end position="1212"/>
    </location>
</feature>
<keyword evidence="5 16" id="KW-0812">Transmembrane</keyword>
<keyword evidence="3" id="KW-0926">Vacuole</keyword>
<dbReference type="GO" id="GO:0005886">
    <property type="term" value="C:plasma membrane"/>
    <property type="evidence" value="ECO:0007669"/>
    <property type="project" value="TreeGrafter"/>
</dbReference>
<dbReference type="InterPro" id="IPR008250">
    <property type="entry name" value="ATPase_P-typ_transduc_dom_A_sf"/>
</dbReference>
<dbReference type="SFLD" id="SFLDG00002">
    <property type="entry name" value="C1.7:_P-type_atpase_like"/>
    <property type="match status" value="1"/>
</dbReference>
<comment type="catalytic activity">
    <reaction evidence="15 16">
        <text>Ca(2+)(in) + ATP + H2O = Ca(2+)(out) + ADP + phosphate + H(+)</text>
        <dbReference type="Rhea" id="RHEA:18105"/>
        <dbReference type="ChEBI" id="CHEBI:15377"/>
        <dbReference type="ChEBI" id="CHEBI:15378"/>
        <dbReference type="ChEBI" id="CHEBI:29108"/>
        <dbReference type="ChEBI" id="CHEBI:30616"/>
        <dbReference type="ChEBI" id="CHEBI:43474"/>
        <dbReference type="ChEBI" id="CHEBI:456216"/>
        <dbReference type="EC" id="7.2.2.10"/>
    </reaction>
</comment>
<dbReference type="InterPro" id="IPR044492">
    <property type="entry name" value="P_typ_ATPase_HD_dom"/>
</dbReference>
<feature type="transmembrane region" description="Helical" evidence="16">
    <location>
        <begin position="1158"/>
        <end position="1179"/>
    </location>
</feature>
<dbReference type="FunFam" id="1.20.1110.10:FF:000002">
    <property type="entry name" value="Calcium-transporting ATPase"/>
    <property type="match status" value="1"/>
</dbReference>
<evidence type="ECO:0000256" key="16">
    <source>
        <dbReference type="RuleBase" id="RU361146"/>
    </source>
</evidence>
<dbReference type="CDD" id="cd02081">
    <property type="entry name" value="P-type_ATPase_Ca_PMCA-like"/>
    <property type="match status" value="1"/>
</dbReference>
<dbReference type="Gene3D" id="3.40.1110.10">
    <property type="entry name" value="Calcium-transporting ATPase, cytoplasmic domain N"/>
    <property type="match status" value="1"/>
</dbReference>
<dbReference type="Gene3D" id="2.70.150.10">
    <property type="entry name" value="Calcium-transporting ATPase, cytoplasmic transduction domain A"/>
    <property type="match status" value="1"/>
</dbReference>
<feature type="transmembrane region" description="Helical" evidence="16">
    <location>
        <begin position="1039"/>
        <end position="1062"/>
    </location>
</feature>
<dbReference type="FunCoup" id="G4T9G2">
    <property type="interactions" value="332"/>
</dbReference>
<evidence type="ECO:0000256" key="6">
    <source>
        <dbReference type="ARBA" id="ARBA00022723"/>
    </source>
</evidence>
<keyword evidence="6" id="KW-0479">Metal-binding</keyword>
<dbReference type="FunFam" id="2.70.150.10:FF:000028">
    <property type="entry name" value="Calcium-transporting ATPase"/>
    <property type="match status" value="1"/>
</dbReference>
<feature type="transmembrane region" description="Helical" evidence="16">
    <location>
        <begin position="552"/>
        <end position="579"/>
    </location>
</feature>
<keyword evidence="8 16" id="KW-0106">Calcium</keyword>
<evidence type="ECO:0000256" key="11">
    <source>
        <dbReference type="ARBA" id="ARBA00022967"/>
    </source>
</evidence>
<dbReference type="eggNOG" id="KOG0204">
    <property type="taxonomic scope" value="Eukaryota"/>
</dbReference>
<feature type="transmembrane region" description="Helical" evidence="16">
    <location>
        <begin position="1083"/>
        <end position="1108"/>
    </location>
</feature>
<keyword evidence="13 16" id="KW-0406">Ion transport</keyword>
<dbReference type="Proteomes" id="UP000007148">
    <property type="component" value="Unassembled WGS sequence"/>
</dbReference>
<evidence type="ECO:0000256" key="5">
    <source>
        <dbReference type="ARBA" id="ARBA00022692"/>
    </source>
</evidence>
<dbReference type="PANTHER" id="PTHR24093">
    <property type="entry name" value="CATION TRANSPORTING ATPASE"/>
    <property type="match status" value="1"/>
</dbReference>
<evidence type="ECO:0000256" key="14">
    <source>
        <dbReference type="ARBA" id="ARBA00023136"/>
    </source>
</evidence>
<dbReference type="InterPro" id="IPR001757">
    <property type="entry name" value="P_typ_ATPase"/>
</dbReference>
<gene>
    <name evidence="19" type="ORF">PIIN_01823</name>
</gene>
<dbReference type="Pfam" id="PF00690">
    <property type="entry name" value="Cation_ATPase_N"/>
    <property type="match status" value="1"/>
</dbReference>
<feature type="transmembrane region" description="Helical" evidence="16">
    <location>
        <begin position="510"/>
        <end position="532"/>
    </location>
</feature>
<evidence type="ECO:0000256" key="2">
    <source>
        <dbReference type="ARBA" id="ARBA00022448"/>
    </source>
</evidence>
<feature type="region of interest" description="Disordered" evidence="17">
    <location>
        <begin position="1"/>
        <end position="199"/>
    </location>
</feature>
<dbReference type="OMA" id="YRMYVKG"/>
<keyword evidence="12 16" id="KW-1133">Transmembrane helix</keyword>
<feature type="transmembrane region" description="Helical" evidence="16">
    <location>
        <begin position="1120"/>
        <end position="1137"/>
    </location>
</feature>
<dbReference type="InterPro" id="IPR006408">
    <property type="entry name" value="P-type_ATPase_IIB"/>
</dbReference>
<dbReference type="PRINTS" id="PR00119">
    <property type="entry name" value="CATATPASE"/>
</dbReference>
<evidence type="ECO:0000313" key="20">
    <source>
        <dbReference type="Proteomes" id="UP000007148"/>
    </source>
</evidence>
<dbReference type="GO" id="GO:0046872">
    <property type="term" value="F:metal ion binding"/>
    <property type="evidence" value="ECO:0007669"/>
    <property type="project" value="UniProtKB-KW"/>
</dbReference>
<comment type="function">
    <text evidence="16">Catalyzes the hydrolysis of ATP coupled with the transport of calcium.</text>
</comment>
<dbReference type="Pfam" id="PF13246">
    <property type="entry name" value="Cation_ATPase"/>
    <property type="match status" value="1"/>
</dbReference>
<evidence type="ECO:0000256" key="1">
    <source>
        <dbReference type="ARBA" id="ARBA00004128"/>
    </source>
</evidence>
<dbReference type="SUPFAM" id="SSF56784">
    <property type="entry name" value="HAD-like"/>
    <property type="match status" value="1"/>
</dbReference>
<dbReference type="STRING" id="1109443.G4T9G2"/>
<keyword evidence="10" id="KW-0460">Magnesium</keyword>
<evidence type="ECO:0000256" key="12">
    <source>
        <dbReference type="ARBA" id="ARBA00022989"/>
    </source>
</evidence>
<dbReference type="InterPro" id="IPR036412">
    <property type="entry name" value="HAD-like_sf"/>
</dbReference>
<keyword evidence="4 16" id="KW-0109">Calcium transport</keyword>
<keyword evidence="11" id="KW-1278">Translocase</keyword>
<comment type="caution">
    <text evidence="19">The sequence shown here is derived from an EMBL/GenBank/DDBJ whole genome shotgun (WGS) entry which is preliminary data.</text>
</comment>
<feature type="transmembrane region" description="Helical" evidence="16">
    <location>
        <begin position="296"/>
        <end position="313"/>
    </location>
</feature>
<dbReference type="SFLD" id="SFLDF00027">
    <property type="entry name" value="p-type_atpase"/>
    <property type="match status" value="1"/>
</dbReference>
<evidence type="ECO:0000256" key="4">
    <source>
        <dbReference type="ARBA" id="ARBA00022568"/>
    </source>
</evidence>
<dbReference type="HOGENOM" id="CLU_002360_9_3_1"/>
<comment type="caution">
    <text evidence="16">Lacks conserved residue(s) required for the propagation of feature annotation.</text>
</comment>
<dbReference type="FunFam" id="3.40.50.1000:FF:000018">
    <property type="entry name" value="Calcium-transporting ATPase"/>
    <property type="match status" value="1"/>
</dbReference>
<dbReference type="EMBL" id="CAFZ01000023">
    <property type="protein sequence ID" value="CCA67955.1"/>
    <property type="molecule type" value="Genomic_DNA"/>
</dbReference>
<dbReference type="InterPro" id="IPR023298">
    <property type="entry name" value="ATPase_P-typ_TM_dom_sf"/>
</dbReference>
<evidence type="ECO:0000259" key="18">
    <source>
        <dbReference type="SMART" id="SM00831"/>
    </source>
</evidence>
<dbReference type="GO" id="GO:0006874">
    <property type="term" value="P:intracellular calcium ion homeostasis"/>
    <property type="evidence" value="ECO:0007669"/>
    <property type="project" value="TreeGrafter"/>
</dbReference>
<dbReference type="InterPro" id="IPR018303">
    <property type="entry name" value="ATPase_P-typ_P_site"/>
</dbReference>
<dbReference type="SFLD" id="SFLDS00003">
    <property type="entry name" value="Haloacid_Dehalogenase"/>
    <property type="match status" value="1"/>
</dbReference>
<keyword evidence="9 16" id="KW-0067">ATP-binding</keyword>
<evidence type="ECO:0000256" key="10">
    <source>
        <dbReference type="ARBA" id="ARBA00022842"/>
    </source>
</evidence>
<reference evidence="19 20" key="1">
    <citation type="journal article" date="2011" name="PLoS Pathog.">
        <title>Endophytic Life Strategies Decoded by Genome and Transcriptome Analyses of the Mutualistic Root Symbiont Piriformospora indica.</title>
        <authorList>
            <person name="Zuccaro A."/>
            <person name="Lahrmann U."/>
            <person name="Guldener U."/>
            <person name="Langen G."/>
            <person name="Pfiffi S."/>
            <person name="Biedenkopf D."/>
            <person name="Wong P."/>
            <person name="Samans B."/>
            <person name="Grimm C."/>
            <person name="Basiewicz M."/>
            <person name="Murat C."/>
            <person name="Martin F."/>
            <person name="Kogel K.H."/>
        </authorList>
    </citation>
    <scope>NUCLEOTIDE SEQUENCE [LARGE SCALE GENOMIC DNA]</scope>
    <source>
        <strain evidence="19 20">DSM 11827</strain>
    </source>
</reference>
<dbReference type="InParanoid" id="G4T9G2"/>
<name>G4T9G2_SERID</name>
<evidence type="ECO:0000313" key="19">
    <source>
        <dbReference type="EMBL" id="CCA67955.1"/>
    </source>
</evidence>
<evidence type="ECO:0000256" key="17">
    <source>
        <dbReference type="SAM" id="MobiDB-lite"/>
    </source>
</evidence>
<dbReference type="InterPro" id="IPR023214">
    <property type="entry name" value="HAD_sf"/>
</dbReference>
<comment type="subcellular location">
    <subcellularLocation>
        <location evidence="16">Membrane</location>
        <topology evidence="16">Multi-pass membrane protein</topology>
    </subcellularLocation>
    <subcellularLocation>
        <location evidence="1">Vacuole membrane</location>
        <topology evidence="1">Multi-pass membrane protein</topology>
    </subcellularLocation>
</comment>
<feature type="compositionally biased region" description="Polar residues" evidence="17">
    <location>
        <begin position="1354"/>
        <end position="1368"/>
    </location>
</feature>
<dbReference type="Gene3D" id="1.20.1110.10">
    <property type="entry name" value="Calcium-transporting ATPase, transmembrane domain"/>
    <property type="match status" value="1"/>
</dbReference>
<dbReference type="OrthoDB" id="3352408at2759"/>
<dbReference type="InterPro" id="IPR004014">
    <property type="entry name" value="ATPase_P-typ_cation-transptr_N"/>
</dbReference>
<evidence type="ECO:0000256" key="3">
    <source>
        <dbReference type="ARBA" id="ARBA00022554"/>
    </source>
</evidence>
<keyword evidence="20" id="KW-1185">Reference proteome</keyword>
<evidence type="ECO:0000256" key="15">
    <source>
        <dbReference type="ARBA" id="ARBA00048694"/>
    </source>
</evidence>
<dbReference type="GO" id="GO:0005774">
    <property type="term" value="C:vacuolar membrane"/>
    <property type="evidence" value="ECO:0007669"/>
    <property type="project" value="UniProtKB-SubCell"/>
</dbReference>
<accession>G4T9G2</accession>
<dbReference type="InterPro" id="IPR006068">
    <property type="entry name" value="ATPase_P-typ_cation-transptr_C"/>
</dbReference>
<feature type="compositionally biased region" description="Polar residues" evidence="17">
    <location>
        <begin position="58"/>
        <end position="77"/>
    </location>
</feature>
<dbReference type="SUPFAM" id="SSF81653">
    <property type="entry name" value="Calcium ATPase, transduction domain A"/>
    <property type="match status" value="1"/>
</dbReference>
<keyword evidence="2 16" id="KW-0813">Transport</keyword>